<dbReference type="EMBL" id="JACIEH010000001">
    <property type="protein sequence ID" value="MBB4097363.1"/>
    <property type="molecule type" value="Genomic_DNA"/>
</dbReference>
<comment type="caution">
    <text evidence="9">The sequence shown here is derived from an EMBL/GenBank/DDBJ whole genome shotgun (WGS) entry which is preliminary data.</text>
</comment>
<evidence type="ECO:0000256" key="8">
    <source>
        <dbReference type="RuleBase" id="RU363013"/>
    </source>
</evidence>
<dbReference type="InterPro" id="IPR000652">
    <property type="entry name" value="Triosephosphate_isomerase"/>
</dbReference>
<dbReference type="HAMAP" id="MF_00147_B">
    <property type="entry name" value="TIM_B"/>
    <property type="match status" value="1"/>
</dbReference>
<dbReference type="GO" id="GO:0006096">
    <property type="term" value="P:glycolytic process"/>
    <property type="evidence" value="ECO:0007669"/>
    <property type="project" value="UniProtKB-UniRule"/>
</dbReference>
<protein>
    <recommendedName>
        <fullName evidence="7 8">Triosephosphate isomerase</fullName>
        <shortName evidence="7">TIM</shortName>
        <shortName evidence="7">TPI</shortName>
        <ecNumber evidence="7 8">5.3.1.1</ecNumber>
    </recommendedName>
    <alternativeName>
        <fullName evidence="7">Triose-phosphate isomerase</fullName>
    </alternativeName>
</protein>
<dbReference type="InterPro" id="IPR022896">
    <property type="entry name" value="TrioseP_Isoase_bac/euk"/>
</dbReference>
<dbReference type="AlphaFoldDB" id="A0A7W6JQ03"/>
<feature type="binding site" evidence="7">
    <location>
        <position position="168"/>
    </location>
    <ligand>
        <name>substrate</name>
    </ligand>
</feature>
<dbReference type="EC" id="5.3.1.1" evidence="7 8"/>
<proteinExistence type="inferred from homology"/>
<feature type="binding site" evidence="7">
    <location>
        <begin position="229"/>
        <end position="230"/>
    </location>
    <ligand>
        <name>substrate</name>
    </ligand>
</feature>
<dbReference type="GO" id="GO:0006094">
    <property type="term" value="P:gluconeogenesis"/>
    <property type="evidence" value="ECO:0007669"/>
    <property type="project" value="UniProtKB-UniRule"/>
</dbReference>
<keyword evidence="5 7" id="KW-0324">Glycolysis</keyword>
<evidence type="ECO:0000256" key="5">
    <source>
        <dbReference type="ARBA" id="ARBA00023152"/>
    </source>
</evidence>
<dbReference type="PROSITE" id="PS51440">
    <property type="entry name" value="TIM_2"/>
    <property type="match status" value="1"/>
</dbReference>
<dbReference type="PANTHER" id="PTHR21139">
    <property type="entry name" value="TRIOSEPHOSPHATE ISOMERASE"/>
    <property type="match status" value="1"/>
</dbReference>
<evidence type="ECO:0000313" key="9">
    <source>
        <dbReference type="EMBL" id="MBB4097363.1"/>
    </source>
</evidence>
<feature type="binding site" evidence="7">
    <location>
        <position position="208"/>
    </location>
    <ligand>
        <name>substrate</name>
    </ligand>
</feature>
<dbReference type="GO" id="GO:0005829">
    <property type="term" value="C:cytosol"/>
    <property type="evidence" value="ECO:0007669"/>
    <property type="project" value="TreeGrafter"/>
</dbReference>
<dbReference type="CDD" id="cd00311">
    <property type="entry name" value="TIM"/>
    <property type="match status" value="1"/>
</dbReference>
<dbReference type="Pfam" id="PF00121">
    <property type="entry name" value="TIM"/>
    <property type="match status" value="1"/>
</dbReference>
<comment type="similarity">
    <text evidence="2 7 8">Belongs to the triosephosphate isomerase family.</text>
</comment>
<sequence>MRRKLVAGNWKMHGLRAQLPEVEAIAAAAAANPSVDVALCVPYTLIHPAVQVAGSLPIGAQDLHEADKGAHTGCISAPMLVEEGATLTIVGHSERRGDQHETSHDAYMKAAAAHRHGLKVILCCGELEAERAAGRAERIVQSQIEKSLPDDADPSWLTLAYEPRWAIGTGKTPTPDEIVSMHAILRAKLRMMIGEEKAEGIRILYGGSVTGANAAQILALDNVDGALVGGASLTAEKFVPIIEGAASVS</sequence>
<name>A0A7W6JQ03_9SPHN</name>
<comment type="function">
    <text evidence="7">Involved in the gluconeogenesis. Catalyzes stereospecifically the conversion of dihydroxyacetone phosphate (DHAP) to D-glyceraldehyde-3-phosphate (G3P).</text>
</comment>
<dbReference type="InterPro" id="IPR035990">
    <property type="entry name" value="TIM_sf"/>
</dbReference>
<comment type="pathway">
    <text evidence="7 8">Carbohydrate degradation; glycolysis; D-glyceraldehyde 3-phosphate from glycerone phosphate: step 1/1.</text>
</comment>
<dbReference type="UniPathway" id="UPA00138"/>
<dbReference type="SUPFAM" id="SSF51351">
    <property type="entry name" value="Triosephosphate isomerase (TIM)"/>
    <property type="match status" value="1"/>
</dbReference>
<reference evidence="9 10" key="1">
    <citation type="submission" date="2020-08" db="EMBL/GenBank/DDBJ databases">
        <title>Genomic Encyclopedia of Type Strains, Phase IV (KMG-IV): sequencing the most valuable type-strain genomes for metagenomic binning, comparative biology and taxonomic classification.</title>
        <authorList>
            <person name="Goeker M."/>
        </authorList>
    </citation>
    <scope>NUCLEOTIDE SEQUENCE [LARGE SCALE GENOMIC DNA]</scope>
    <source>
        <strain evidence="9 10">DSM 101806</strain>
    </source>
</reference>
<evidence type="ECO:0000256" key="2">
    <source>
        <dbReference type="ARBA" id="ARBA00007422"/>
    </source>
</evidence>
<dbReference type="InterPro" id="IPR013785">
    <property type="entry name" value="Aldolase_TIM"/>
</dbReference>
<feature type="active site" description="Electrophile" evidence="7">
    <location>
        <position position="92"/>
    </location>
</feature>
<gene>
    <name evidence="7" type="primary">tpiA</name>
    <name evidence="9" type="ORF">GGR46_000896</name>
</gene>
<keyword evidence="3 7" id="KW-0312">Gluconeogenesis</keyword>
<dbReference type="Gene3D" id="3.20.20.70">
    <property type="entry name" value="Aldolase class I"/>
    <property type="match status" value="1"/>
</dbReference>
<dbReference type="PANTHER" id="PTHR21139:SF42">
    <property type="entry name" value="TRIOSEPHOSPHATE ISOMERASE"/>
    <property type="match status" value="1"/>
</dbReference>
<dbReference type="NCBIfam" id="TIGR00419">
    <property type="entry name" value="tim"/>
    <property type="match status" value="1"/>
</dbReference>
<accession>A0A7W6JQ03</accession>
<evidence type="ECO:0000256" key="4">
    <source>
        <dbReference type="ARBA" id="ARBA00022490"/>
    </source>
</evidence>
<evidence type="ECO:0000256" key="7">
    <source>
        <dbReference type="HAMAP-Rule" id="MF_00147"/>
    </source>
</evidence>
<comment type="catalytic activity">
    <reaction evidence="1">
        <text>L-erythrulose 1-phosphate = D-erythrulose 4-phosphate</text>
        <dbReference type="Rhea" id="RHEA:49588"/>
        <dbReference type="ChEBI" id="CHEBI:58002"/>
        <dbReference type="ChEBI" id="CHEBI:90796"/>
        <dbReference type="EC" id="5.3.1.33"/>
    </reaction>
</comment>
<feature type="binding site" evidence="7">
    <location>
        <begin position="9"/>
        <end position="11"/>
    </location>
    <ligand>
        <name>substrate</name>
    </ligand>
</feature>
<dbReference type="UniPathway" id="UPA00109">
    <property type="reaction ID" value="UER00189"/>
</dbReference>
<keyword evidence="10" id="KW-1185">Reference proteome</keyword>
<organism evidence="9 10">
    <name type="scientific">Sphingomonas kyeonggiensis</name>
    <dbReference type="NCBI Taxonomy" id="1268553"/>
    <lineage>
        <taxon>Bacteria</taxon>
        <taxon>Pseudomonadati</taxon>
        <taxon>Pseudomonadota</taxon>
        <taxon>Alphaproteobacteria</taxon>
        <taxon>Sphingomonadales</taxon>
        <taxon>Sphingomonadaceae</taxon>
        <taxon>Sphingomonas</taxon>
    </lineage>
</organism>
<comment type="subunit">
    <text evidence="7 8">Homodimer.</text>
</comment>
<comment type="subcellular location">
    <subcellularLocation>
        <location evidence="7 8">Cytoplasm</location>
    </subcellularLocation>
</comment>
<evidence type="ECO:0000256" key="1">
    <source>
        <dbReference type="ARBA" id="ARBA00000148"/>
    </source>
</evidence>
<comment type="catalytic activity">
    <reaction evidence="7 8">
        <text>D-glyceraldehyde 3-phosphate = dihydroxyacetone phosphate</text>
        <dbReference type="Rhea" id="RHEA:18585"/>
        <dbReference type="ChEBI" id="CHEBI:57642"/>
        <dbReference type="ChEBI" id="CHEBI:59776"/>
        <dbReference type="EC" id="5.3.1.1"/>
    </reaction>
</comment>
<keyword evidence="4 7" id="KW-0963">Cytoplasm</keyword>
<keyword evidence="6 7" id="KW-0413">Isomerase</keyword>
<evidence type="ECO:0000256" key="3">
    <source>
        <dbReference type="ARBA" id="ARBA00022432"/>
    </source>
</evidence>
<dbReference type="GO" id="GO:0019563">
    <property type="term" value="P:glycerol catabolic process"/>
    <property type="evidence" value="ECO:0007669"/>
    <property type="project" value="TreeGrafter"/>
</dbReference>
<evidence type="ECO:0000313" key="10">
    <source>
        <dbReference type="Proteomes" id="UP000557392"/>
    </source>
</evidence>
<comment type="pathway">
    <text evidence="7 8">Carbohydrate biosynthesis; gluconeogenesis.</text>
</comment>
<dbReference type="GO" id="GO:0046166">
    <property type="term" value="P:glyceraldehyde-3-phosphate biosynthetic process"/>
    <property type="evidence" value="ECO:0007669"/>
    <property type="project" value="TreeGrafter"/>
</dbReference>
<dbReference type="GO" id="GO:0004807">
    <property type="term" value="F:triose-phosphate isomerase activity"/>
    <property type="evidence" value="ECO:0007669"/>
    <property type="project" value="UniProtKB-UniRule"/>
</dbReference>
<dbReference type="Proteomes" id="UP000557392">
    <property type="component" value="Unassembled WGS sequence"/>
</dbReference>
<feature type="active site" description="Proton acceptor" evidence="7">
    <location>
        <position position="162"/>
    </location>
</feature>
<evidence type="ECO:0000256" key="6">
    <source>
        <dbReference type="ARBA" id="ARBA00023235"/>
    </source>
</evidence>